<evidence type="ECO:0000313" key="2">
    <source>
        <dbReference type="Proteomes" id="UP001166021"/>
    </source>
</evidence>
<proteinExistence type="predicted"/>
<comment type="caution">
    <text evidence="1">The sequence shown here is derived from an EMBL/GenBank/DDBJ whole genome shotgun (WGS) entry which is preliminary data.</text>
</comment>
<reference evidence="1" key="1">
    <citation type="submission" date="2020-05" db="EMBL/GenBank/DDBJ databases">
        <title>The draft genome sequence of Maribacter sp. ANRC-HE7.</title>
        <authorList>
            <person name="Mu L."/>
        </authorList>
    </citation>
    <scope>NUCLEOTIDE SEQUENCE</scope>
    <source>
        <strain evidence="1">ANRC-HE7</strain>
    </source>
</reference>
<dbReference type="EMBL" id="JABTCF010000005">
    <property type="protein sequence ID" value="MBD0778244.1"/>
    <property type="molecule type" value="Genomic_DNA"/>
</dbReference>
<sequence length="193" mass="22442">MGRKSRLPIIIDELPSITAGPLRKAGFFKEGQLNGGFFYVGGVEVRAVGVMNDNDSRLEIGYNYEGQRIRDTIPLVSRLSNLGKGTIYEFICPISGKKARKLSFYGGRFVHFSVLPGALYRKQTRSHKWREMDKRFAAYFELDSCYDQLNDKYFKKYCRGRPTKRYMKILNKISQAEQIDPQQLIDEFENWKK</sequence>
<protein>
    <submittedName>
        <fullName evidence="1">Uncharacterized protein</fullName>
    </submittedName>
</protein>
<keyword evidence="2" id="KW-1185">Reference proteome</keyword>
<name>A0ABR7V081_9FLAO</name>
<dbReference type="Proteomes" id="UP001166021">
    <property type="component" value="Unassembled WGS sequence"/>
</dbReference>
<organism evidence="1 2">
    <name type="scientific">Maribacter aquimaris</name>
    <dbReference type="NCBI Taxonomy" id="2737171"/>
    <lineage>
        <taxon>Bacteria</taxon>
        <taxon>Pseudomonadati</taxon>
        <taxon>Bacteroidota</taxon>
        <taxon>Flavobacteriia</taxon>
        <taxon>Flavobacteriales</taxon>
        <taxon>Flavobacteriaceae</taxon>
        <taxon>Maribacter</taxon>
    </lineage>
</organism>
<accession>A0ABR7V081</accession>
<gene>
    <name evidence="1" type="ORF">HPE56_10605</name>
</gene>
<evidence type="ECO:0000313" key="1">
    <source>
        <dbReference type="EMBL" id="MBD0778244.1"/>
    </source>
</evidence>
<dbReference type="RefSeq" id="WP_188243727.1">
    <property type="nucleotide sequence ID" value="NZ_JABTCF010000005.1"/>
</dbReference>